<comment type="caution">
    <text evidence="1">The sequence shown here is derived from an EMBL/GenBank/DDBJ whole genome shotgun (WGS) entry which is preliminary data.</text>
</comment>
<dbReference type="GO" id="GO:0003676">
    <property type="term" value="F:nucleic acid binding"/>
    <property type="evidence" value="ECO:0007669"/>
    <property type="project" value="InterPro"/>
</dbReference>
<accession>A0AAW1QQ49</accession>
<dbReference type="Proteomes" id="UP001489004">
    <property type="component" value="Unassembled WGS sequence"/>
</dbReference>
<dbReference type="AlphaFoldDB" id="A0AAW1QQ49"/>
<dbReference type="PANTHER" id="PTHR33050:SF7">
    <property type="entry name" value="RIBONUCLEASE H"/>
    <property type="match status" value="1"/>
</dbReference>
<dbReference type="SUPFAM" id="SSF53098">
    <property type="entry name" value="Ribonuclease H-like"/>
    <property type="match status" value="1"/>
</dbReference>
<evidence type="ECO:0000313" key="1">
    <source>
        <dbReference type="EMBL" id="KAK9823538.1"/>
    </source>
</evidence>
<reference evidence="1 2" key="1">
    <citation type="journal article" date="2024" name="Nat. Commun.">
        <title>Phylogenomics reveals the evolutionary origins of lichenization in chlorophyte algae.</title>
        <authorList>
            <person name="Puginier C."/>
            <person name="Libourel C."/>
            <person name="Otte J."/>
            <person name="Skaloud P."/>
            <person name="Haon M."/>
            <person name="Grisel S."/>
            <person name="Petersen M."/>
            <person name="Berrin J.G."/>
            <person name="Delaux P.M."/>
            <person name="Dal Grande F."/>
            <person name="Keller J."/>
        </authorList>
    </citation>
    <scope>NUCLEOTIDE SEQUENCE [LARGE SCALE GENOMIC DNA]</scope>
    <source>
        <strain evidence="1 2">SAG 2043</strain>
    </source>
</reference>
<protein>
    <recommendedName>
        <fullName evidence="3">RNase H type-1 domain-containing protein</fullName>
    </recommendedName>
</protein>
<keyword evidence="2" id="KW-1185">Reference proteome</keyword>
<proteinExistence type="predicted"/>
<dbReference type="PANTHER" id="PTHR33050">
    <property type="entry name" value="REVERSE TRANSCRIPTASE DOMAIN-CONTAINING PROTEIN"/>
    <property type="match status" value="1"/>
</dbReference>
<sequence>MSAEVEQESQFWLTRFDEVNGTALWPDMFPMFSDAGATGWGGYLVSDNSGAELARSTVTLDEWATARGDKVAQGYLTPEEQRESSTWRELTAIDRVLLSLQSFLEGKRVRLLTDNLAVEHVWEKGSRNLHLNSIVMRLFEFCLTRKVSLDIEWVPCEWNEFADQLSKLRDGNDWMLHPR</sequence>
<organism evidence="1 2">
    <name type="scientific">[Myrmecia] bisecta</name>
    <dbReference type="NCBI Taxonomy" id="41462"/>
    <lineage>
        <taxon>Eukaryota</taxon>
        <taxon>Viridiplantae</taxon>
        <taxon>Chlorophyta</taxon>
        <taxon>core chlorophytes</taxon>
        <taxon>Trebouxiophyceae</taxon>
        <taxon>Trebouxiales</taxon>
        <taxon>Trebouxiaceae</taxon>
        <taxon>Myrmecia</taxon>
    </lineage>
</organism>
<evidence type="ECO:0000313" key="2">
    <source>
        <dbReference type="Proteomes" id="UP001489004"/>
    </source>
</evidence>
<dbReference type="CDD" id="cd09275">
    <property type="entry name" value="RNase_HI_RT_DIRS1"/>
    <property type="match status" value="1"/>
</dbReference>
<name>A0AAW1QQ49_9CHLO</name>
<evidence type="ECO:0008006" key="3">
    <source>
        <dbReference type="Google" id="ProtNLM"/>
    </source>
</evidence>
<dbReference type="EMBL" id="JALJOR010000002">
    <property type="protein sequence ID" value="KAK9823538.1"/>
    <property type="molecule type" value="Genomic_DNA"/>
</dbReference>
<gene>
    <name evidence="1" type="ORF">WJX72_003539</name>
</gene>
<dbReference type="Gene3D" id="3.30.420.10">
    <property type="entry name" value="Ribonuclease H-like superfamily/Ribonuclease H"/>
    <property type="match status" value="1"/>
</dbReference>
<dbReference type="InterPro" id="IPR036397">
    <property type="entry name" value="RNaseH_sf"/>
</dbReference>
<dbReference type="InterPro" id="IPR012337">
    <property type="entry name" value="RNaseH-like_sf"/>
</dbReference>
<dbReference type="InterPro" id="IPR052055">
    <property type="entry name" value="Hepadnavirus_pol/RT"/>
</dbReference>